<dbReference type="Pfam" id="PF21673">
    <property type="entry name" value="CCDC93_N"/>
    <property type="match status" value="1"/>
</dbReference>
<feature type="compositionally biased region" description="Basic and acidic residues" evidence="4">
    <location>
        <begin position="217"/>
        <end position="227"/>
    </location>
</feature>
<keyword evidence="2 3" id="KW-0175">Coiled coil</keyword>
<gene>
    <name evidence="7" type="ORF">Ctob_007054</name>
</gene>
<protein>
    <submittedName>
        <fullName evidence="7">Coiled-coil domain-containing protein 93</fullName>
    </submittedName>
</protein>
<accession>A0A0M0JGM8</accession>
<evidence type="ECO:0000256" key="2">
    <source>
        <dbReference type="ARBA" id="ARBA00023054"/>
    </source>
</evidence>
<dbReference type="Pfam" id="PF09762">
    <property type="entry name" value="CCDC93_CC"/>
    <property type="match status" value="1"/>
</dbReference>
<dbReference type="GO" id="GO:0006893">
    <property type="term" value="P:Golgi to plasma membrane transport"/>
    <property type="evidence" value="ECO:0007669"/>
    <property type="project" value="TreeGrafter"/>
</dbReference>
<evidence type="ECO:0000313" key="8">
    <source>
        <dbReference type="Proteomes" id="UP000037460"/>
    </source>
</evidence>
<reference evidence="8" key="1">
    <citation type="journal article" date="2015" name="PLoS Genet.">
        <title>Genome Sequence and Transcriptome Analyses of Chrysochromulina tobin: Metabolic Tools for Enhanced Algal Fitness in the Prominent Order Prymnesiales (Haptophyceae).</title>
        <authorList>
            <person name="Hovde B.T."/>
            <person name="Deodato C.R."/>
            <person name="Hunsperger H.M."/>
            <person name="Ryken S.A."/>
            <person name="Yost W."/>
            <person name="Jha R.K."/>
            <person name="Patterson J."/>
            <person name="Monnat R.J. Jr."/>
            <person name="Barlow S.B."/>
            <person name="Starkenburg S.R."/>
            <person name="Cattolico R.A."/>
        </authorList>
    </citation>
    <scope>NUCLEOTIDE SEQUENCE</scope>
    <source>
        <strain evidence="8">CCMP291</strain>
    </source>
</reference>
<dbReference type="AlphaFoldDB" id="A0A0M0JGM8"/>
<evidence type="ECO:0000259" key="6">
    <source>
        <dbReference type="Pfam" id="PF21673"/>
    </source>
</evidence>
<comment type="similarity">
    <text evidence="1">Belongs to the CCDC93 family.</text>
</comment>
<dbReference type="InterPro" id="IPR019159">
    <property type="entry name" value="CCDC93_CC"/>
</dbReference>
<evidence type="ECO:0000256" key="3">
    <source>
        <dbReference type="SAM" id="Coils"/>
    </source>
</evidence>
<feature type="coiled-coil region" evidence="3">
    <location>
        <begin position="297"/>
        <end position="423"/>
    </location>
</feature>
<feature type="domain" description="CCDC93 N-terminal" evidence="6">
    <location>
        <begin position="18"/>
        <end position="121"/>
    </location>
</feature>
<keyword evidence="8" id="KW-1185">Reference proteome</keyword>
<comment type="caution">
    <text evidence="7">The sequence shown here is derived from an EMBL/GenBank/DDBJ whole genome shotgun (WGS) entry which is preliminary data.</text>
</comment>
<dbReference type="OrthoDB" id="16092at2759"/>
<evidence type="ECO:0000256" key="1">
    <source>
        <dbReference type="ARBA" id="ARBA00007219"/>
    </source>
</evidence>
<evidence type="ECO:0000256" key="4">
    <source>
        <dbReference type="SAM" id="MobiDB-lite"/>
    </source>
</evidence>
<dbReference type="PANTHER" id="PTHR16441:SF0">
    <property type="entry name" value="COILED-COIL DOMAIN-CONTAINING PROTEIN 93"/>
    <property type="match status" value="1"/>
</dbReference>
<dbReference type="InterPro" id="IPR039116">
    <property type="entry name" value="CCDC93"/>
</dbReference>
<feature type="coiled-coil region" evidence="3">
    <location>
        <begin position="537"/>
        <end position="571"/>
    </location>
</feature>
<feature type="domain" description="CCDC93 coiled-coil" evidence="5">
    <location>
        <begin position="170"/>
        <end position="601"/>
    </location>
</feature>
<organism evidence="7 8">
    <name type="scientific">Chrysochromulina tobinii</name>
    <dbReference type="NCBI Taxonomy" id="1460289"/>
    <lineage>
        <taxon>Eukaryota</taxon>
        <taxon>Haptista</taxon>
        <taxon>Haptophyta</taxon>
        <taxon>Prymnesiophyceae</taxon>
        <taxon>Prymnesiales</taxon>
        <taxon>Chrysochromulinaceae</taxon>
        <taxon>Chrysochromulina</taxon>
    </lineage>
</organism>
<evidence type="ECO:0000313" key="7">
    <source>
        <dbReference type="EMBL" id="KOO25393.1"/>
    </source>
</evidence>
<dbReference type="Proteomes" id="UP000037460">
    <property type="component" value="Unassembled WGS sequence"/>
</dbReference>
<sequence length="601" mass="66710">MFGQKKGESVALAASAADAQARFDELVDLLVAAGYHRARISSLAPFDKIVGGMAWCMTATSVDVDVEFLENATIGQKIKIGENIERTLKFMKCRIPLQAHQIQGLDYAAIFPVVQWLVKQAYAFREEIADATRRLSANQFDRNYVLPADAELATRRAAARPTGQRLCTCYAPVRRFRPKSHGGASVAALHARRVLMEFGTQVSALAAAEVAAAESAENSKDKAKGSAEEEPVDAEAAAKLEEALTDMAETSQDAEQGVSQNRIGKLVQMGASDIQQAALEFAKKSEALLSSGEMAAAHRLRAEREATERQLEHERRQLQQVADRAAAVAASLAAGEALKAQVHKQMGTIAAERAELAREMAELEAQAASAPPEELAKLQELVFLCERMSQQKSEFKKQCARQMEEMNSELASLEQDQAKSADDDETANLVEIERLHAAEDGKASQMRRLVGQKGREISALHRQVDDIPSSAELMQYERRFRELNQQVASKLEETRKFYSLFNTLEEKKGYLSKEVSLLNSIHENYTKAAAGNKDRIVESVEGLLKSVQQNLQKVEQRLKDAVSARDATQQRYDKLVEKQRKYFQLVKEYQAECQRNEMLSS</sequence>
<dbReference type="EMBL" id="JWZX01002980">
    <property type="protein sequence ID" value="KOO25393.1"/>
    <property type="molecule type" value="Genomic_DNA"/>
</dbReference>
<proteinExistence type="inferred from homology"/>
<dbReference type="PANTHER" id="PTHR16441">
    <property type="entry name" value="FIDIPIDINE"/>
    <property type="match status" value="1"/>
</dbReference>
<feature type="region of interest" description="Disordered" evidence="4">
    <location>
        <begin position="215"/>
        <end position="234"/>
    </location>
</feature>
<dbReference type="InterPro" id="IPR048747">
    <property type="entry name" value="CCDC93_N"/>
</dbReference>
<name>A0A0M0JGM8_9EUKA</name>
<evidence type="ECO:0000259" key="5">
    <source>
        <dbReference type="Pfam" id="PF09762"/>
    </source>
</evidence>